<accession>A0A3P6STF1</accession>
<evidence type="ECO:0000256" key="1">
    <source>
        <dbReference type="ARBA" id="ARBA00022598"/>
    </source>
</evidence>
<dbReference type="PANTHER" id="PTHR43272">
    <property type="entry name" value="LONG-CHAIN-FATTY-ACID--COA LIGASE"/>
    <property type="match status" value="1"/>
</dbReference>
<dbReference type="GO" id="GO:0016020">
    <property type="term" value="C:membrane"/>
    <property type="evidence" value="ECO:0007669"/>
    <property type="project" value="TreeGrafter"/>
</dbReference>
<keyword evidence="3" id="KW-1185">Reference proteome</keyword>
<dbReference type="GO" id="GO:0004467">
    <property type="term" value="F:long-chain fatty acid-CoA ligase activity"/>
    <property type="evidence" value="ECO:0007669"/>
    <property type="project" value="TreeGrafter"/>
</dbReference>
<sequence>MDHPEFFRIIDRKNALFKLAQGDFVSPEQIETVYLNSQLVVQIFVTGMTTRSFLVAVAVANIANLREALESRSDLARYAELPLERMLNESEVRRFVLQELNRTGREKGLRSIELVKSVYLISEELTPENGLVTPTLKLRRHLLKEKFSKEIERMFAEEAVL</sequence>
<dbReference type="EMBL" id="UYRV01025985">
    <property type="protein sequence ID" value="VDK78476.1"/>
    <property type="molecule type" value="Genomic_DNA"/>
</dbReference>
<reference evidence="2 3" key="1">
    <citation type="submission" date="2018-11" db="EMBL/GenBank/DDBJ databases">
        <authorList>
            <consortium name="Pathogen Informatics"/>
        </authorList>
    </citation>
    <scope>NUCLEOTIDE SEQUENCE [LARGE SCALE GENOMIC DNA]</scope>
</reference>
<dbReference type="OrthoDB" id="1700726at2759"/>
<dbReference type="Proteomes" id="UP000271889">
    <property type="component" value="Unassembled WGS sequence"/>
</dbReference>
<name>A0A3P6STF1_CYLGO</name>
<evidence type="ECO:0000313" key="2">
    <source>
        <dbReference type="EMBL" id="VDK78476.1"/>
    </source>
</evidence>
<organism evidence="2 3">
    <name type="scientific">Cylicostephanus goldi</name>
    <name type="common">Nematode worm</name>
    <dbReference type="NCBI Taxonomy" id="71465"/>
    <lineage>
        <taxon>Eukaryota</taxon>
        <taxon>Metazoa</taxon>
        <taxon>Ecdysozoa</taxon>
        <taxon>Nematoda</taxon>
        <taxon>Chromadorea</taxon>
        <taxon>Rhabditida</taxon>
        <taxon>Rhabditina</taxon>
        <taxon>Rhabditomorpha</taxon>
        <taxon>Strongyloidea</taxon>
        <taxon>Strongylidae</taxon>
        <taxon>Cylicostephanus</taxon>
    </lineage>
</organism>
<evidence type="ECO:0000313" key="3">
    <source>
        <dbReference type="Proteomes" id="UP000271889"/>
    </source>
</evidence>
<gene>
    <name evidence="2" type="ORF">CGOC_LOCUS7462</name>
</gene>
<dbReference type="PANTHER" id="PTHR43272:SF89">
    <property type="entry name" value="LONG-CHAIN-FATTY-ACID--COA LIGASE"/>
    <property type="match status" value="1"/>
</dbReference>
<evidence type="ECO:0008006" key="4">
    <source>
        <dbReference type="Google" id="ProtNLM"/>
    </source>
</evidence>
<protein>
    <recommendedName>
        <fullName evidence="4">AMP-dependent synthetase/ligase domain-containing protein</fullName>
    </recommendedName>
</protein>
<dbReference type="SUPFAM" id="SSF56801">
    <property type="entry name" value="Acetyl-CoA synthetase-like"/>
    <property type="match status" value="1"/>
</dbReference>
<dbReference type="AlphaFoldDB" id="A0A3P6STF1"/>
<dbReference type="GO" id="GO:0005783">
    <property type="term" value="C:endoplasmic reticulum"/>
    <property type="evidence" value="ECO:0007669"/>
    <property type="project" value="TreeGrafter"/>
</dbReference>
<proteinExistence type="predicted"/>
<keyword evidence="1" id="KW-0436">Ligase</keyword>